<proteinExistence type="predicted"/>
<reference evidence="5 6" key="1">
    <citation type="submission" date="2023-07" db="EMBL/GenBank/DDBJ databases">
        <title>Sequencing the genomes of 1000 actinobacteria strains.</title>
        <authorList>
            <person name="Klenk H.-P."/>
        </authorList>
    </citation>
    <scope>NUCLEOTIDE SEQUENCE [LARGE SCALE GENOMIC DNA]</scope>
    <source>
        <strain evidence="5 6">DSM 19515</strain>
    </source>
</reference>
<dbReference type="SUPFAM" id="SSF55120">
    <property type="entry name" value="Pseudouridine synthase"/>
    <property type="match status" value="1"/>
</dbReference>
<dbReference type="Pfam" id="PF00849">
    <property type="entry name" value="PseudoU_synth_2"/>
    <property type="match status" value="1"/>
</dbReference>
<dbReference type="Gene3D" id="3.30.2350.10">
    <property type="entry name" value="Pseudouridine synthase"/>
    <property type="match status" value="1"/>
</dbReference>
<dbReference type="GO" id="GO:0160142">
    <property type="term" value="F:23S rRNA pseudouridine(746) synthase activity"/>
    <property type="evidence" value="ECO:0007669"/>
    <property type="project" value="UniProtKB-EC"/>
</dbReference>
<accession>A0ABT9PGX7</accession>
<evidence type="ECO:0000259" key="4">
    <source>
        <dbReference type="Pfam" id="PF00849"/>
    </source>
</evidence>
<evidence type="ECO:0000256" key="1">
    <source>
        <dbReference type="ARBA" id="ARBA00000073"/>
    </source>
</evidence>
<dbReference type="GO" id="GO:0160151">
    <property type="term" value="F:tRNA pseudouridine(32) synthase activity"/>
    <property type="evidence" value="ECO:0007669"/>
    <property type="project" value="UniProtKB-EC"/>
</dbReference>
<evidence type="ECO:0000256" key="2">
    <source>
        <dbReference type="ARBA" id="ARBA00031870"/>
    </source>
</evidence>
<dbReference type="PANTHER" id="PTHR21600">
    <property type="entry name" value="MITOCHONDRIAL RNA PSEUDOURIDINE SYNTHASE"/>
    <property type="match status" value="1"/>
</dbReference>
<gene>
    <name evidence="5" type="ORF">J2S45_000647</name>
</gene>
<comment type="caution">
    <text evidence="5">The sequence shown here is derived from an EMBL/GenBank/DDBJ whole genome shotgun (WGS) entry which is preliminary data.</text>
</comment>
<dbReference type="EMBL" id="JAUSQL010000001">
    <property type="protein sequence ID" value="MDP9831968.1"/>
    <property type="molecule type" value="Genomic_DNA"/>
</dbReference>
<evidence type="ECO:0000313" key="6">
    <source>
        <dbReference type="Proteomes" id="UP001230145"/>
    </source>
</evidence>
<evidence type="ECO:0000313" key="5">
    <source>
        <dbReference type="EMBL" id="MDP9831968.1"/>
    </source>
</evidence>
<sequence length="335" mass="36422">MGRRPRSQRRSAHRRAVRPALRGGINASPVVLPQADYVTLGDWAEGRFGAEGAAIFDGDVFYDFSAPAHAADRYRPGTRLHIFRPVPDEPDEPIGLDIAHRAERFVVVDKPHGIATIPRGSYVARSVTVAARRQFANDDVCAAHRLDAETAGLVLLTLDPRWRGPYQDMFANRKVTKVYYAVAPSIDLGALAGRVAGVVAVEPAQAEALGVRVADGVVNVVLHLSREPGEIAVRVGEGEPNASTLVVKDRQLEAGLALYELRPVTGRLHQLRATMNYLGAPITGDPLYPRVLPLEEAALRPLPTQLLAARLEFVDPVDGSAVVARTRRTLELLSR</sequence>
<feature type="domain" description="Pseudouridine synthase RsuA/RluA-like" evidence="4">
    <location>
        <begin position="105"/>
        <end position="276"/>
    </location>
</feature>
<keyword evidence="5" id="KW-0413">Isomerase</keyword>
<dbReference type="InterPro" id="IPR006224">
    <property type="entry name" value="PsdUridine_synth_RluA-like_CS"/>
</dbReference>
<name>A0ABT9PGX7_9ACTO</name>
<dbReference type="InterPro" id="IPR050188">
    <property type="entry name" value="RluA_PseudoU_synthase"/>
</dbReference>
<dbReference type="PROSITE" id="PS01129">
    <property type="entry name" value="PSI_RLU"/>
    <property type="match status" value="1"/>
</dbReference>
<organism evidence="5 6">
    <name type="scientific">Trueperella abortisuis</name>
    <dbReference type="NCBI Taxonomy" id="445930"/>
    <lineage>
        <taxon>Bacteria</taxon>
        <taxon>Bacillati</taxon>
        <taxon>Actinomycetota</taxon>
        <taxon>Actinomycetes</taxon>
        <taxon>Actinomycetales</taxon>
        <taxon>Actinomycetaceae</taxon>
        <taxon>Trueperella</taxon>
    </lineage>
</organism>
<dbReference type="InterPro" id="IPR020103">
    <property type="entry name" value="PsdUridine_synth_cat_dom_sf"/>
</dbReference>
<keyword evidence="6" id="KW-1185">Reference proteome</keyword>
<dbReference type="RefSeq" id="WP_307634526.1">
    <property type="nucleotide sequence ID" value="NZ_JAUSQL010000001.1"/>
</dbReference>
<dbReference type="InterPro" id="IPR006145">
    <property type="entry name" value="PsdUridine_synth_RsuA/RluA"/>
</dbReference>
<comment type="catalytic activity">
    <reaction evidence="1">
        <text>a uridine in RNA = a pseudouridine in RNA</text>
        <dbReference type="Rhea" id="RHEA:48348"/>
        <dbReference type="Rhea" id="RHEA-COMP:12068"/>
        <dbReference type="Rhea" id="RHEA-COMP:12069"/>
        <dbReference type="ChEBI" id="CHEBI:65314"/>
        <dbReference type="ChEBI" id="CHEBI:65315"/>
    </reaction>
</comment>
<protein>
    <recommendedName>
        <fullName evidence="2">RNA pseudouridylate synthase</fullName>
    </recommendedName>
    <alternativeName>
        <fullName evidence="3">RNA-uridine isomerase</fullName>
    </alternativeName>
</protein>
<evidence type="ECO:0000256" key="3">
    <source>
        <dbReference type="ARBA" id="ARBA00033164"/>
    </source>
</evidence>
<dbReference type="Proteomes" id="UP001230145">
    <property type="component" value="Unassembled WGS sequence"/>
</dbReference>
<dbReference type="PANTHER" id="PTHR21600:SF84">
    <property type="entry name" value="PSEUDOURIDINE SYNTHASE RSUA_RLUA-LIKE DOMAIN-CONTAINING PROTEIN"/>
    <property type="match status" value="1"/>
</dbReference>